<gene>
    <name evidence="2" type="ORF">GSTUM_00008191001</name>
</gene>
<evidence type="ECO:0000313" key="2">
    <source>
        <dbReference type="EMBL" id="CAZ84131.1"/>
    </source>
</evidence>
<dbReference type="Proteomes" id="UP000006911">
    <property type="component" value="Unassembled WGS sequence"/>
</dbReference>
<evidence type="ECO:0000256" key="1">
    <source>
        <dbReference type="SAM" id="MobiDB-lite"/>
    </source>
</evidence>
<dbReference type="KEGG" id="tml:GSTUM_00008191001"/>
<proteinExistence type="predicted"/>
<name>D5GHY8_TUBMM</name>
<dbReference type="HOGENOM" id="CLU_837264_0_0_1"/>
<sequence>MPPRTPALRMRFLYPPATRPISTTPHLSGIRSRPRKPRVFNKGTTTKIPKKSSILSKTSFTSHQPHHEAPQLLRPGPGPPVVHKVIPKAPSRDFLHYIPPSNPMRPMLGPGMYYNTKIAAHYHSSTPIDKDLETEYMYTLMLRKTFSTPPTMVVPLKYAVVRCMSASGAHLKATNLRLRKGFLGEAMGTSLTKNKAWVCDRVRATLFDWDLHEHMRFIHGHMFTGREVDYYTSEGQVLGAQGLERTNSEQEQDKRPREATEALHGDNAATATMAAAATAPATTATKIAGTAVSSDYDSDGKIRDGWALEDSSSDTDFEELITGGEDLGSDGK</sequence>
<feature type="region of interest" description="Disordered" evidence="1">
    <location>
        <begin position="17"/>
        <end position="77"/>
    </location>
</feature>
<protein>
    <submittedName>
        <fullName evidence="2">(Perigord truffle) hypothetical protein</fullName>
    </submittedName>
</protein>
<accession>D5GHY8</accession>
<dbReference type="GeneID" id="9184224"/>
<feature type="region of interest" description="Disordered" evidence="1">
    <location>
        <begin position="289"/>
        <end position="332"/>
    </location>
</feature>
<reference evidence="2 3" key="1">
    <citation type="journal article" date="2010" name="Nature">
        <title>Perigord black truffle genome uncovers evolutionary origins and mechanisms of symbiosis.</title>
        <authorList>
            <person name="Martin F."/>
            <person name="Kohler A."/>
            <person name="Murat C."/>
            <person name="Balestrini R."/>
            <person name="Coutinho P.M."/>
            <person name="Jaillon O."/>
            <person name="Montanini B."/>
            <person name="Morin E."/>
            <person name="Noel B."/>
            <person name="Percudani R."/>
            <person name="Porcel B."/>
            <person name="Rubini A."/>
            <person name="Amicucci A."/>
            <person name="Amselem J."/>
            <person name="Anthouard V."/>
            <person name="Arcioni S."/>
            <person name="Artiguenave F."/>
            <person name="Aury J.M."/>
            <person name="Ballario P."/>
            <person name="Bolchi A."/>
            <person name="Brenna A."/>
            <person name="Brun A."/>
            <person name="Buee M."/>
            <person name="Cantarel B."/>
            <person name="Chevalier G."/>
            <person name="Couloux A."/>
            <person name="Da Silva C."/>
            <person name="Denoeud F."/>
            <person name="Duplessis S."/>
            <person name="Ghignone S."/>
            <person name="Hilselberger B."/>
            <person name="Iotti M."/>
            <person name="Marcais B."/>
            <person name="Mello A."/>
            <person name="Miranda M."/>
            <person name="Pacioni G."/>
            <person name="Quesneville H."/>
            <person name="Riccioni C."/>
            <person name="Ruotolo R."/>
            <person name="Splivallo R."/>
            <person name="Stocchi V."/>
            <person name="Tisserant E."/>
            <person name="Viscomi A.R."/>
            <person name="Zambonelli A."/>
            <person name="Zampieri E."/>
            <person name="Henrissat B."/>
            <person name="Lebrun M.H."/>
            <person name="Paolocci F."/>
            <person name="Bonfante P."/>
            <person name="Ottonello S."/>
            <person name="Wincker P."/>
        </authorList>
    </citation>
    <scope>NUCLEOTIDE SEQUENCE [LARGE SCALE GENOMIC DNA]</scope>
    <source>
        <strain evidence="2 3">Mel28</strain>
    </source>
</reference>
<organism evidence="2 3">
    <name type="scientific">Tuber melanosporum (strain Mel28)</name>
    <name type="common">Perigord black truffle</name>
    <dbReference type="NCBI Taxonomy" id="656061"/>
    <lineage>
        <taxon>Eukaryota</taxon>
        <taxon>Fungi</taxon>
        <taxon>Dikarya</taxon>
        <taxon>Ascomycota</taxon>
        <taxon>Pezizomycotina</taxon>
        <taxon>Pezizomycetes</taxon>
        <taxon>Pezizales</taxon>
        <taxon>Tuberaceae</taxon>
        <taxon>Tuber</taxon>
    </lineage>
</organism>
<dbReference type="InParanoid" id="D5GHY8"/>
<dbReference type="RefSeq" id="XP_002839940.1">
    <property type="nucleotide sequence ID" value="XM_002839894.1"/>
</dbReference>
<dbReference type="AlphaFoldDB" id="D5GHY8"/>
<evidence type="ECO:0000313" key="3">
    <source>
        <dbReference type="Proteomes" id="UP000006911"/>
    </source>
</evidence>
<dbReference type="EMBL" id="FN430322">
    <property type="protein sequence ID" value="CAZ84131.1"/>
    <property type="molecule type" value="Genomic_DNA"/>
</dbReference>
<keyword evidence="3" id="KW-1185">Reference proteome</keyword>
<feature type="compositionally biased region" description="Polar residues" evidence="1">
    <location>
        <begin position="42"/>
        <end position="63"/>
    </location>
</feature>